<name>A0ABQ9ZXM6_9CRUS</name>
<proteinExistence type="predicted"/>
<feature type="compositionally biased region" description="Polar residues" evidence="1">
    <location>
        <begin position="124"/>
        <end position="135"/>
    </location>
</feature>
<comment type="caution">
    <text evidence="2">The sequence shown here is derived from an EMBL/GenBank/DDBJ whole genome shotgun (WGS) entry which is preliminary data.</text>
</comment>
<organism evidence="2 3">
    <name type="scientific">Daphnia magna</name>
    <dbReference type="NCBI Taxonomy" id="35525"/>
    <lineage>
        <taxon>Eukaryota</taxon>
        <taxon>Metazoa</taxon>
        <taxon>Ecdysozoa</taxon>
        <taxon>Arthropoda</taxon>
        <taxon>Crustacea</taxon>
        <taxon>Branchiopoda</taxon>
        <taxon>Diplostraca</taxon>
        <taxon>Cladocera</taxon>
        <taxon>Anomopoda</taxon>
        <taxon>Daphniidae</taxon>
        <taxon>Daphnia</taxon>
    </lineage>
</organism>
<accession>A0ABQ9ZXM6</accession>
<dbReference type="PANTHER" id="PTHR33053:SF26">
    <property type="entry name" value="TRANSPOSASE DOMAIN-CONTAINING PROTEIN"/>
    <property type="match status" value="1"/>
</dbReference>
<dbReference type="Proteomes" id="UP001234178">
    <property type="component" value="Unassembled WGS sequence"/>
</dbReference>
<feature type="region of interest" description="Disordered" evidence="1">
    <location>
        <begin position="235"/>
        <end position="258"/>
    </location>
</feature>
<reference evidence="2 3" key="1">
    <citation type="journal article" date="2023" name="Nucleic Acids Res.">
        <title>The hologenome of Daphnia magna reveals possible DNA methylation and microbiome-mediated evolution of the host genome.</title>
        <authorList>
            <person name="Chaturvedi A."/>
            <person name="Li X."/>
            <person name="Dhandapani V."/>
            <person name="Marshall H."/>
            <person name="Kissane S."/>
            <person name="Cuenca-Cambronero M."/>
            <person name="Asole G."/>
            <person name="Calvet F."/>
            <person name="Ruiz-Romero M."/>
            <person name="Marangio P."/>
            <person name="Guigo R."/>
            <person name="Rago D."/>
            <person name="Mirbahai L."/>
            <person name="Eastwood N."/>
            <person name="Colbourne J.K."/>
            <person name="Zhou J."/>
            <person name="Mallon E."/>
            <person name="Orsini L."/>
        </authorList>
    </citation>
    <scope>NUCLEOTIDE SEQUENCE [LARGE SCALE GENOMIC DNA]</scope>
    <source>
        <strain evidence="2">LRV0_1</strain>
    </source>
</reference>
<protein>
    <submittedName>
        <fullName evidence="2">Uncharacterized protein</fullName>
    </submittedName>
</protein>
<feature type="region of interest" description="Disordered" evidence="1">
    <location>
        <begin position="115"/>
        <end position="158"/>
    </location>
</feature>
<sequence length="510" mass="57212">MTEEYKNKLRSAADTFLSDWIVNGVPFEMLEKIKSSSPSLITLFRLKQRPLQNIGNNIGIENSQSSLLNCSAAARLLSSNEEAQYRSSNCNIDSMPNNQPKAFGNNTSSIIEEPQQCDQEQPDTNQNKDATSNHPSLIVDSEKDVEDEGGVPVAFLGPDNNSWTDQNLSLKTILQHYAVYTDTKLSHMTYLLGLLIFHKPLPDYDCLPSTGEQLLHIDGRDFVGLSSDMEATLDEENNVQEETSTDNQPLRRKKNPLPGTVDLHDGYGNVVKYMHFGLESALKGDSPGLYFKHSNLLQYASIYATKPELLPDSIRKKIETFDSDLQIRKAKESLLRSAENIVPEVLNEVNIRAIPHFTIDFSLDGVQLFHNSEQSECIPIMVAVHAISESPSAYSTTLKTRYPIIVGIAHGKTKPTAKSLVRHLFNELSRLCPDNRNPKETAGREFTVSLKCAVADWIFRAFLKRIKGPTGFWCCERCIQRGLLFPYSTFLPSDVRIMAEHPLDIYVLNG</sequence>
<keyword evidence="3" id="KW-1185">Reference proteome</keyword>
<evidence type="ECO:0000313" key="3">
    <source>
        <dbReference type="Proteomes" id="UP001234178"/>
    </source>
</evidence>
<dbReference type="PANTHER" id="PTHR33053">
    <property type="entry name" value="PROTEIN, PUTATIVE-RELATED"/>
    <property type="match status" value="1"/>
</dbReference>
<gene>
    <name evidence="2" type="ORF">OUZ56_033348</name>
</gene>
<evidence type="ECO:0000256" key="1">
    <source>
        <dbReference type="SAM" id="MobiDB-lite"/>
    </source>
</evidence>
<dbReference type="EMBL" id="JAOYFB010000012">
    <property type="protein sequence ID" value="KAK4017657.1"/>
    <property type="molecule type" value="Genomic_DNA"/>
</dbReference>
<evidence type="ECO:0000313" key="2">
    <source>
        <dbReference type="EMBL" id="KAK4017657.1"/>
    </source>
</evidence>